<dbReference type="InterPro" id="IPR026841">
    <property type="entry name" value="Aur1/Ipt1"/>
</dbReference>
<sequence>MYESMATIALTITILTIVLTYLINRKNPFRVFSTLKNQKQLYFHLALLAIILFLNKLELQLESTFTNPADFSGLFFSYEYTILPVIQSTFRYHLLTEITTFFYIIMFVTLIAISLVTYLLNGEWKLLYTFLYAIGLNYIIAIPFYLFFPINEAWVNHPDITFLIPAVYPGFESQYRNISGLNNCFPSLHNSISLTVLLISTRSSSFLFRSVFYISVPIIMFSTIYLGIHWLTDMAAGILLAMFATWTASQITEKIILREKRKKVPLINSYESPLE</sequence>
<accession>A0A2S7N562</accession>
<dbReference type="Pfam" id="PF14378">
    <property type="entry name" value="PAP2_3"/>
    <property type="match status" value="1"/>
</dbReference>
<evidence type="ECO:0000313" key="4">
    <source>
        <dbReference type="Proteomes" id="UP000239663"/>
    </source>
</evidence>
<evidence type="ECO:0000313" key="3">
    <source>
        <dbReference type="EMBL" id="PQD97123.1"/>
    </source>
</evidence>
<keyword evidence="1" id="KW-0472">Membrane</keyword>
<dbReference type="AlphaFoldDB" id="A0A2S7N562"/>
<dbReference type="RefSeq" id="WP_104848218.1">
    <property type="nucleotide sequence ID" value="NZ_PKOZ01000001.1"/>
</dbReference>
<keyword evidence="4" id="KW-1185">Reference proteome</keyword>
<dbReference type="OrthoDB" id="9775789at2"/>
<protein>
    <submittedName>
        <fullName evidence="3">Inositol phosphorylceramide synthase</fullName>
    </submittedName>
</protein>
<feature type="transmembrane region" description="Helical" evidence="1">
    <location>
        <begin position="6"/>
        <end position="23"/>
    </location>
</feature>
<dbReference type="Proteomes" id="UP000239663">
    <property type="component" value="Unassembled WGS sequence"/>
</dbReference>
<feature type="transmembrane region" description="Helical" evidence="1">
    <location>
        <begin position="41"/>
        <end position="57"/>
    </location>
</feature>
<reference evidence="3 4" key="1">
    <citation type="submission" date="2017-12" db="EMBL/GenBank/DDBJ databases">
        <title>Taxonomic description and draft genome of Pradoshia cofamensis Gen. nov., sp. nov., a thermotolerant bacillale isolated from anterior gut of earthworm Eisenia fetida.</title>
        <authorList>
            <person name="Saha T."/>
            <person name="Chakraborty R."/>
        </authorList>
    </citation>
    <scope>NUCLEOTIDE SEQUENCE [LARGE SCALE GENOMIC DNA]</scope>
    <source>
        <strain evidence="3 4">EAG3</strain>
    </source>
</reference>
<gene>
    <name evidence="3" type="ORF">CYL18_04410</name>
</gene>
<feature type="domain" description="Inositolphosphotransferase Aur1/Ipt1" evidence="2">
    <location>
        <begin position="89"/>
        <end position="246"/>
    </location>
</feature>
<comment type="caution">
    <text evidence="3">The sequence shown here is derived from an EMBL/GenBank/DDBJ whole genome shotgun (WGS) entry which is preliminary data.</text>
</comment>
<keyword evidence="1" id="KW-0812">Transmembrane</keyword>
<dbReference type="InterPro" id="IPR036938">
    <property type="entry name" value="PAP2/HPO_sf"/>
</dbReference>
<dbReference type="SUPFAM" id="SSF48317">
    <property type="entry name" value="Acid phosphatase/Vanadium-dependent haloperoxidase"/>
    <property type="match status" value="1"/>
</dbReference>
<name>A0A2S7N562_9BACI</name>
<feature type="transmembrane region" description="Helical" evidence="1">
    <location>
        <begin position="98"/>
        <end position="120"/>
    </location>
</feature>
<evidence type="ECO:0000259" key="2">
    <source>
        <dbReference type="Pfam" id="PF14378"/>
    </source>
</evidence>
<keyword evidence="1" id="KW-1133">Transmembrane helix</keyword>
<dbReference type="Gene3D" id="1.20.144.10">
    <property type="entry name" value="Phosphatidic acid phosphatase type 2/haloperoxidase"/>
    <property type="match status" value="1"/>
</dbReference>
<dbReference type="GO" id="GO:0016020">
    <property type="term" value="C:membrane"/>
    <property type="evidence" value="ECO:0007669"/>
    <property type="project" value="UniProtKB-SubCell"/>
</dbReference>
<dbReference type="CDD" id="cd03386">
    <property type="entry name" value="PAP2_Aur1_like"/>
    <property type="match status" value="1"/>
</dbReference>
<feature type="transmembrane region" description="Helical" evidence="1">
    <location>
        <begin position="206"/>
        <end position="228"/>
    </location>
</feature>
<evidence type="ECO:0000256" key="1">
    <source>
        <dbReference type="SAM" id="Phobius"/>
    </source>
</evidence>
<organism evidence="3 4">
    <name type="scientific">Pradoshia eiseniae</name>
    <dbReference type="NCBI Taxonomy" id="2064768"/>
    <lineage>
        <taxon>Bacteria</taxon>
        <taxon>Bacillati</taxon>
        <taxon>Bacillota</taxon>
        <taxon>Bacilli</taxon>
        <taxon>Bacillales</taxon>
        <taxon>Bacillaceae</taxon>
        <taxon>Pradoshia</taxon>
    </lineage>
</organism>
<dbReference type="EMBL" id="PKOZ01000001">
    <property type="protein sequence ID" value="PQD97123.1"/>
    <property type="molecule type" value="Genomic_DNA"/>
</dbReference>
<proteinExistence type="predicted"/>
<feature type="transmembrane region" description="Helical" evidence="1">
    <location>
        <begin position="126"/>
        <end position="148"/>
    </location>
</feature>